<dbReference type="OMA" id="HADKLQM"/>
<dbReference type="OrthoDB" id="63935at2759"/>
<evidence type="ECO:0000313" key="3">
    <source>
        <dbReference type="EMBL" id="EPS35181.1"/>
    </source>
</evidence>
<organism evidence="3 4">
    <name type="scientific">Dactylellina haptotyla (strain CBS 200.50)</name>
    <name type="common">Nematode-trapping fungus</name>
    <name type="synonym">Monacrosporium haptotylum</name>
    <dbReference type="NCBI Taxonomy" id="1284197"/>
    <lineage>
        <taxon>Eukaryota</taxon>
        <taxon>Fungi</taxon>
        <taxon>Dikarya</taxon>
        <taxon>Ascomycota</taxon>
        <taxon>Pezizomycotina</taxon>
        <taxon>Orbiliomycetes</taxon>
        <taxon>Orbiliales</taxon>
        <taxon>Orbiliaceae</taxon>
        <taxon>Dactylellina</taxon>
    </lineage>
</organism>
<dbReference type="EMBL" id="AQGS01001233">
    <property type="protein sequence ID" value="EPS35181.1"/>
    <property type="molecule type" value="Genomic_DNA"/>
</dbReference>
<dbReference type="Proteomes" id="UP000015100">
    <property type="component" value="Unassembled WGS sequence"/>
</dbReference>
<dbReference type="InterPro" id="IPR016040">
    <property type="entry name" value="NAD(P)-bd_dom"/>
</dbReference>
<comment type="caution">
    <text evidence="3">The sequence shown here is derived from an EMBL/GenBank/DDBJ whole genome shotgun (WGS) entry which is preliminary data.</text>
</comment>
<proteinExistence type="inferred from homology"/>
<reference evidence="4" key="2">
    <citation type="submission" date="2013-04" db="EMBL/GenBank/DDBJ databases">
        <title>Genomic mechanisms accounting for the adaptation to parasitism in nematode-trapping fungi.</title>
        <authorList>
            <person name="Ahren D.G."/>
        </authorList>
    </citation>
    <scope>NUCLEOTIDE SEQUENCE [LARGE SCALE GENOMIC DNA]</scope>
    <source>
        <strain evidence="4">CBS 200.50</strain>
    </source>
</reference>
<reference evidence="3 4" key="1">
    <citation type="journal article" date="2013" name="PLoS Genet.">
        <title>Genomic mechanisms accounting for the adaptation to parasitism in nematode-trapping fungi.</title>
        <authorList>
            <person name="Meerupati T."/>
            <person name="Andersson K.M."/>
            <person name="Friman E."/>
            <person name="Kumar D."/>
            <person name="Tunlid A."/>
            <person name="Ahren D."/>
        </authorList>
    </citation>
    <scope>NUCLEOTIDE SEQUENCE [LARGE SCALE GENOMIC DNA]</scope>
    <source>
        <strain evidence="3 4">CBS 200.50</strain>
    </source>
</reference>
<evidence type="ECO:0000259" key="2">
    <source>
        <dbReference type="Pfam" id="PF13460"/>
    </source>
</evidence>
<sequence length="267" mass="29001">MSQPAKTIAFFGATGGCALTALEHSLRAGYHCAALVRSGDKLKGMLSRTTPTTSLRIVEGDATNPQSVRDVLVDPTTNAVVDSLVYGLGYRPTTNNPLTWKFTTPTLCEDTTRLIMQTLEDLRPAVPPFATFISTTGTDHSGDVPTLMTPFYHYSLKVPHADKAKMEEVVYAARDKGAIRDWLIVRPSLLTDGEATHGQTKIGFEGSDKKELKSELNLSEGGCGWRSVNGLAVGYTICRKDVGAFVFEEGVFNGGEKFKGKKVRLTH</sequence>
<feature type="domain" description="NAD(P)-binding" evidence="2">
    <location>
        <begin position="12"/>
        <end position="200"/>
    </location>
</feature>
<dbReference type="PROSITE" id="PS51257">
    <property type="entry name" value="PROKAR_LIPOPROTEIN"/>
    <property type="match status" value="1"/>
</dbReference>
<keyword evidence="4" id="KW-1185">Reference proteome</keyword>
<dbReference type="PANTHER" id="PTHR43355:SF2">
    <property type="entry name" value="FLAVIN REDUCTASE (NADPH)"/>
    <property type="match status" value="1"/>
</dbReference>
<protein>
    <recommendedName>
        <fullName evidence="2">NAD(P)-binding domain-containing protein</fullName>
    </recommendedName>
</protein>
<dbReference type="eggNOG" id="ENOG502S3UW">
    <property type="taxonomic scope" value="Eukaryota"/>
</dbReference>
<evidence type="ECO:0000256" key="1">
    <source>
        <dbReference type="ARBA" id="ARBA00038376"/>
    </source>
</evidence>
<dbReference type="HOGENOM" id="CLU_066707_0_0_1"/>
<accession>S8A1Y8</accession>
<dbReference type="SUPFAM" id="SSF51735">
    <property type="entry name" value="NAD(P)-binding Rossmann-fold domains"/>
    <property type="match status" value="1"/>
</dbReference>
<name>S8A1Y8_DACHA</name>
<dbReference type="PANTHER" id="PTHR43355">
    <property type="entry name" value="FLAVIN REDUCTASE (NADPH)"/>
    <property type="match status" value="1"/>
</dbReference>
<dbReference type="Pfam" id="PF13460">
    <property type="entry name" value="NAD_binding_10"/>
    <property type="match status" value="1"/>
</dbReference>
<gene>
    <name evidence="3" type="ORF">H072_11436</name>
</gene>
<evidence type="ECO:0000313" key="4">
    <source>
        <dbReference type="Proteomes" id="UP000015100"/>
    </source>
</evidence>
<dbReference type="GO" id="GO:0004074">
    <property type="term" value="F:biliverdin reductase [NAD(P)H] activity"/>
    <property type="evidence" value="ECO:0007669"/>
    <property type="project" value="TreeGrafter"/>
</dbReference>
<dbReference type="STRING" id="1284197.S8A1Y8"/>
<comment type="similarity">
    <text evidence="1">Belongs to the avfA family.</text>
</comment>
<dbReference type="InterPro" id="IPR051606">
    <property type="entry name" value="Polyketide_Oxido-like"/>
</dbReference>
<dbReference type="Gene3D" id="3.40.50.720">
    <property type="entry name" value="NAD(P)-binding Rossmann-like Domain"/>
    <property type="match status" value="1"/>
</dbReference>
<dbReference type="GO" id="GO:0042602">
    <property type="term" value="F:riboflavin reductase (NADPH) activity"/>
    <property type="evidence" value="ECO:0007669"/>
    <property type="project" value="TreeGrafter"/>
</dbReference>
<dbReference type="AlphaFoldDB" id="S8A1Y8"/>
<dbReference type="InterPro" id="IPR036291">
    <property type="entry name" value="NAD(P)-bd_dom_sf"/>
</dbReference>